<protein>
    <recommendedName>
        <fullName evidence="2">USP domain-containing protein</fullName>
    </recommendedName>
</protein>
<feature type="region of interest" description="Disordered" evidence="1">
    <location>
        <begin position="987"/>
        <end position="1015"/>
    </location>
</feature>
<feature type="compositionally biased region" description="Low complexity" evidence="1">
    <location>
        <begin position="801"/>
        <end position="813"/>
    </location>
</feature>
<gene>
    <name evidence="3" type="ORF">NHX12_009579</name>
</gene>
<feature type="region of interest" description="Disordered" evidence="1">
    <location>
        <begin position="110"/>
        <end position="147"/>
    </location>
</feature>
<dbReference type="GO" id="GO:0030576">
    <property type="term" value="P:Cajal body organization"/>
    <property type="evidence" value="ECO:0007669"/>
    <property type="project" value="InterPro"/>
</dbReference>
<accession>A0A9Q0DKK7</accession>
<dbReference type="AlphaFoldDB" id="A0A9Q0DKK7"/>
<evidence type="ECO:0000313" key="3">
    <source>
        <dbReference type="EMBL" id="KAJ3588725.1"/>
    </source>
</evidence>
<dbReference type="GO" id="GO:0015030">
    <property type="term" value="C:Cajal body"/>
    <property type="evidence" value="ECO:0007669"/>
    <property type="project" value="TreeGrafter"/>
</dbReference>
<feature type="domain" description="USP" evidence="2">
    <location>
        <begin position="328"/>
        <end position="588"/>
    </location>
</feature>
<evidence type="ECO:0000313" key="4">
    <source>
        <dbReference type="Proteomes" id="UP001148018"/>
    </source>
</evidence>
<dbReference type="InterPro" id="IPR028889">
    <property type="entry name" value="USP"/>
</dbReference>
<dbReference type="EMBL" id="JANIIK010000115">
    <property type="protein sequence ID" value="KAJ3588725.1"/>
    <property type="molecule type" value="Genomic_DNA"/>
</dbReference>
<dbReference type="InterPro" id="IPR033505">
    <property type="entry name" value="USPL1"/>
</dbReference>
<comment type="caution">
    <text evidence="3">The sequence shown here is derived from an EMBL/GenBank/DDBJ whole genome shotgun (WGS) entry which is preliminary data.</text>
</comment>
<feature type="compositionally biased region" description="Basic and acidic residues" evidence="1">
    <location>
        <begin position="132"/>
        <end position="142"/>
    </location>
</feature>
<reference evidence="3" key="1">
    <citation type="submission" date="2022-07" db="EMBL/GenBank/DDBJ databases">
        <title>Chromosome-level genome of Muraenolepis orangiensis.</title>
        <authorList>
            <person name="Kim J."/>
        </authorList>
    </citation>
    <scope>NUCLEOTIDE SEQUENCE</scope>
    <source>
        <strain evidence="3">KU_S4_2022</strain>
        <tissue evidence="3">Muscle</tissue>
    </source>
</reference>
<dbReference type="InterPro" id="IPR028890">
    <property type="entry name" value="Peptidase_C98"/>
</dbReference>
<feature type="compositionally biased region" description="Polar residues" evidence="1">
    <location>
        <begin position="688"/>
        <end position="697"/>
    </location>
</feature>
<sequence>MVMFSKWQRTAMDQMRNGGLPMTSEDTGLGALTPTLAGYLGKVQERVSSLDNCPWCSSKGQVYALRSYRINFQESISLCTNPQCLFPLVSQPLEDIFAELLPAKEQIGGKRKNGHVLQSEDVAVPPAKRLRSNKDEEPKDAAAEEEPPAIDVDCAAFTVLQEIREKAPRSPLHVVVTSEAMWQGEGAEDKSDYALVPTRSPSKPMTGDTVLASAAPPASRHASAVKDQTIEDALIISSEDVLCRQANGLLRDGLEPHNLDSNQCGIPVGTDVAFFLMEGTTNEVKPEPLSPTLERADSKYNVENVPPPLMEAASLKASEELVSLPPRLFWGNRDNLCWLDSLLVALVNCKSLRDLGTRDRPQKSPVWELIGKYDDICAAVEAHQSTGPDGIVRVPDRVLQKAYSDMQNIRTSMFHLLQPKLQCHLGRRETPVFALPVLVASDSWAASLFEHTFHWDFEVTKPLPTFTSLVPDWHPEKAVHLSPCNACNQKKQRRTMVLDRVPPVFALHFVEGLPGDDLQTYSFSSYGSRYSVSTVIQYNQTIKHFVTWIRTSNGLWQEFDDLKHPGCNSHAKLPVPAHEIHIVLWEMEPKDPTHPTCSPPTTVGESLLSGMTPNHATALAQSPDRSLLPLHDYSHIGGATKEAKASVELDVSIGSTTLLDAFEGLSHSDFITLTLVEVDLEGKPLAGINQTPETGSADTYDGMSDSMHQETPDEVWSDPDCPDHLSSDPTFVPGSGKQKRQARVKAKSSDGDNKSVQRKAKAVPSRRAPAKRSKKAVLDTTAVAEETPPEPSTRPAAATVSSSDTAPSPQSSQKNPGLPLVPLQRDRWSSLLTRHSQTQAKGTHAPLSSPVTPVIPPAVALAKTPVQCTPKPAERPKTPLFFKPRLRMESGELPPKLASMYEAFGVNGNTTILSSSPSQALPWQGTPPVPRETPAKTKAVPGALLSPRATVLDGLSNTCVLRLKLMKVLKAKKKKLEKLNQLNQLLKGGAGAEANPRPDSTERRSPQAVTSSTTGSTCDDFFSSLCVSPASTVSNLSPDSSGLLEMLANVREAGDQLDHRLNPMGGSSQVNYSPHCSLTGNNEDSLEEFISRVAAQQRIETESQALSELDLFF</sequence>
<dbReference type="PROSITE" id="PS50235">
    <property type="entry name" value="USP_3"/>
    <property type="match status" value="1"/>
</dbReference>
<feature type="compositionally biased region" description="Basic residues" evidence="1">
    <location>
        <begin position="737"/>
        <end position="746"/>
    </location>
</feature>
<organism evidence="3 4">
    <name type="scientific">Muraenolepis orangiensis</name>
    <name type="common">Patagonian moray cod</name>
    <dbReference type="NCBI Taxonomy" id="630683"/>
    <lineage>
        <taxon>Eukaryota</taxon>
        <taxon>Metazoa</taxon>
        <taxon>Chordata</taxon>
        <taxon>Craniata</taxon>
        <taxon>Vertebrata</taxon>
        <taxon>Euteleostomi</taxon>
        <taxon>Actinopterygii</taxon>
        <taxon>Neopterygii</taxon>
        <taxon>Teleostei</taxon>
        <taxon>Neoteleostei</taxon>
        <taxon>Acanthomorphata</taxon>
        <taxon>Zeiogadaria</taxon>
        <taxon>Gadariae</taxon>
        <taxon>Gadiformes</taxon>
        <taxon>Muraenolepidoidei</taxon>
        <taxon>Muraenolepididae</taxon>
        <taxon>Muraenolepis</taxon>
    </lineage>
</organism>
<dbReference type="GO" id="GO:0032183">
    <property type="term" value="F:SUMO binding"/>
    <property type="evidence" value="ECO:0007669"/>
    <property type="project" value="InterPro"/>
</dbReference>
<keyword evidence="4" id="KW-1185">Reference proteome</keyword>
<feature type="region of interest" description="Disordered" evidence="1">
    <location>
        <begin position="685"/>
        <end position="821"/>
    </location>
</feature>
<evidence type="ECO:0000259" key="2">
    <source>
        <dbReference type="PROSITE" id="PS50235"/>
    </source>
</evidence>
<dbReference type="GO" id="GO:0016926">
    <property type="term" value="P:protein desumoylation"/>
    <property type="evidence" value="ECO:0007669"/>
    <property type="project" value="TreeGrafter"/>
</dbReference>
<dbReference type="OrthoDB" id="6160353at2759"/>
<evidence type="ECO:0000256" key="1">
    <source>
        <dbReference type="SAM" id="MobiDB-lite"/>
    </source>
</evidence>
<dbReference type="Proteomes" id="UP001148018">
    <property type="component" value="Unassembled WGS sequence"/>
</dbReference>
<dbReference type="PANTHER" id="PTHR15294:SF3">
    <property type="entry name" value="SUMO-SPECIFIC ISOPEPTIDASE USPL1"/>
    <property type="match status" value="1"/>
</dbReference>
<proteinExistence type="predicted"/>
<feature type="region of interest" description="Disordered" evidence="1">
    <location>
        <begin position="915"/>
        <end position="935"/>
    </location>
</feature>
<dbReference type="PANTHER" id="PTHR15294">
    <property type="entry name" value="RETINOVIN-RELATED"/>
    <property type="match status" value="1"/>
</dbReference>
<name>A0A9Q0DKK7_9TELE</name>
<dbReference type="Pfam" id="PF15499">
    <property type="entry name" value="Peptidase_C98"/>
    <property type="match status" value="1"/>
</dbReference>